<dbReference type="Gene3D" id="3.60.15.10">
    <property type="entry name" value="Ribonuclease Z/Hydroxyacylglutathione hydrolase-like"/>
    <property type="match status" value="1"/>
</dbReference>
<dbReference type="Proteomes" id="UP001290462">
    <property type="component" value="Unassembled WGS sequence"/>
</dbReference>
<dbReference type="Pfam" id="PF12706">
    <property type="entry name" value="Lactamase_B_2"/>
    <property type="match status" value="1"/>
</dbReference>
<evidence type="ECO:0000313" key="5">
    <source>
        <dbReference type="Proteomes" id="UP001290462"/>
    </source>
</evidence>
<name>A0AAW9K3F8_CARML</name>
<dbReference type="RefSeq" id="WP_010054272.1">
    <property type="nucleotide sequence ID" value="NZ_BJOJ01000018.1"/>
</dbReference>
<keyword evidence="1 2" id="KW-0378">Hydrolase</keyword>
<evidence type="ECO:0000256" key="1">
    <source>
        <dbReference type="ARBA" id="ARBA00022801"/>
    </source>
</evidence>
<sequence>MKISWHGQSCIRIITNTDQTILFDPYITGNPTSDLNAETVEADVIIITHAHNDHIGDTEAIAKRTNALIIANVEIANYFSNKGYRTHGMQMGGKHQFDFGLIKMTPAIHGSTYEIDGLQLTLGLAAGIILSIENKTFYHAGDTALFSDMQLIGAFKPIDIAFLPIGDNYTMGPEDAALAAELLAAKKVVPIHYNTFPLIHQDPEEFTKLLAKDQGIILEVGAQLTL</sequence>
<dbReference type="EMBL" id="JAVBVO010000003">
    <property type="protein sequence ID" value="MDZ5758277.1"/>
    <property type="molecule type" value="Genomic_DNA"/>
</dbReference>
<dbReference type="InterPro" id="IPR001279">
    <property type="entry name" value="Metallo-B-lactamas"/>
</dbReference>
<dbReference type="HAMAP" id="MF_00457">
    <property type="entry name" value="UPF0173"/>
    <property type="match status" value="1"/>
</dbReference>
<comment type="caution">
    <text evidence="4">The sequence shown here is derived from an EMBL/GenBank/DDBJ whole genome shotgun (WGS) entry which is preliminary data.</text>
</comment>
<evidence type="ECO:0000256" key="2">
    <source>
        <dbReference type="HAMAP-Rule" id="MF_00457"/>
    </source>
</evidence>
<proteinExistence type="inferred from homology"/>
<protein>
    <recommendedName>
        <fullName evidence="2">UPF0173 metal-dependent hydrolase RAK27_06345</fullName>
    </recommendedName>
</protein>
<accession>A0AAW9K3F8</accession>
<evidence type="ECO:0000259" key="3">
    <source>
        <dbReference type="SMART" id="SM00849"/>
    </source>
</evidence>
<dbReference type="GO" id="GO:0016787">
    <property type="term" value="F:hydrolase activity"/>
    <property type="evidence" value="ECO:0007669"/>
    <property type="project" value="UniProtKB-UniRule"/>
</dbReference>
<dbReference type="NCBIfam" id="NF001911">
    <property type="entry name" value="PRK00685.1"/>
    <property type="match status" value="1"/>
</dbReference>
<dbReference type="InterPro" id="IPR022877">
    <property type="entry name" value="UPF0173"/>
</dbReference>
<dbReference type="SMART" id="SM00849">
    <property type="entry name" value="Lactamase_B"/>
    <property type="match status" value="1"/>
</dbReference>
<gene>
    <name evidence="4" type="ORF">RAK27_06345</name>
</gene>
<dbReference type="GeneID" id="83605679"/>
<dbReference type="InterPro" id="IPR050114">
    <property type="entry name" value="UPF0173_UPF0282_UlaG_hydrolase"/>
</dbReference>
<dbReference type="AlphaFoldDB" id="A0AAW9K3F8"/>
<dbReference type="SUPFAM" id="SSF56281">
    <property type="entry name" value="Metallo-hydrolase/oxidoreductase"/>
    <property type="match status" value="1"/>
</dbReference>
<dbReference type="PANTHER" id="PTHR43546:SF3">
    <property type="entry name" value="UPF0173 METAL-DEPENDENT HYDROLASE MJ1163"/>
    <property type="match status" value="1"/>
</dbReference>
<dbReference type="InterPro" id="IPR036866">
    <property type="entry name" value="RibonucZ/Hydroxyglut_hydro"/>
</dbReference>
<organism evidence="4 5">
    <name type="scientific">Carnobacterium maltaromaticum</name>
    <name type="common">Carnobacterium piscicola</name>
    <dbReference type="NCBI Taxonomy" id="2751"/>
    <lineage>
        <taxon>Bacteria</taxon>
        <taxon>Bacillati</taxon>
        <taxon>Bacillota</taxon>
        <taxon>Bacilli</taxon>
        <taxon>Lactobacillales</taxon>
        <taxon>Carnobacteriaceae</taxon>
        <taxon>Carnobacterium</taxon>
    </lineage>
</organism>
<feature type="domain" description="Metallo-beta-lactamase" evidence="3">
    <location>
        <begin position="7"/>
        <end position="192"/>
    </location>
</feature>
<reference evidence="4" key="1">
    <citation type="submission" date="2023-08" db="EMBL/GenBank/DDBJ databases">
        <title>Genomic characterization of piscicolin 126 produced by Carnobacterium maltaromaticum CM22 strain isolated from salmon (Salmo salar).</title>
        <authorList>
            <person name="Gonzalez-Gragera E."/>
            <person name="Garcia-Lopez J.D."/>
            <person name="Teso-Perez C."/>
            <person name="Gimenez-Hernandez I."/>
            <person name="Peralta-Sanchez J.M."/>
            <person name="Valdivia E."/>
            <person name="Montalban-Lopez M."/>
            <person name="Martin-Platero A.M."/>
            <person name="Banos A."/>
            <person name="Martinez-Bueno M."/>
        </authorList>
    </citation>
    <scope>NUCLEOTIDE SEQUENCE</scope>
    <source>
        <strain evidence="4">CM22</strain>
    </source>
</reference>
<evidence type="ECO:0000313" key="4">
    <source>
        <dbReference type="EMBL" id="MDZ5758277.1"/>
    </source>
</evidence>
<dbReference type="PANTHER" id="PTHR43546">
    <property type="entry name" value="UPF0173 METAL-DEPENDENT HYDROLASE MJ1163-RELATED"/>
    <property type="match status" value="1"/>
</dbReference>
<comment type="similarity">
    <text evidence="2">Belongs to the UPF0173 family.</text>
</comment>